<dbReference type="GO" id="GO:0004125">
    <property type="term" value="F:L-seryl-tRNA(Sec) selenium transferase activity"/>
    <property type="evidence" value="ECO:0007669"/>
    <property type="project" value="UniProtKB-UniRule"/>
</dbReference>
<dbReference type="Pfam" id="PF12390">
    <property type="entry name" value="Se-cys_synth_N"/>
    <property type="match status" value="1"/>
</dbReference>
<keyword evidence="4 8" id="KW-0663">Pyridoxal phosphate</keyword>
<evidence type="ECO:0000256" key="7">
    <source>
        <dbReference type="ARBA" id="ARBA00044507"/>
    </source>
</evidence>
<comment type="cofactor">
    <cofactor evidence="1 8 9">
        <name>pyridoxal 5'-phosphate</name>
        <dbReference type="ChEBI" id="CHEBI:597326"/>
    </cofactor>
</comment>
<dbReference type="InterPro" id="IPR015424">
    <property type="entry name" value="PyrdxlP-dep_Trfase"/>
</dbReference>
<proteinExistence type="inferred from homology"/>
<dbReference type="Pfam" id="PF03841">
    <property type="entry name" value="SelA"/>
    <property type="match status" value="1"/>
</dbReference>
<dbReference type="InterPro" id="IPR015421">
    <property type="entry name" value="PyrdxlP-dep_Trfase_major"/>
</dbReference>
<keyword evidence="5 8" id="KW-0648">Protein biosynthesis</keyword>
<dbReference type="AlphaFoldDB" id="A0A246JG37"/>
<evidence type="ECO:0000313" key="13">
    <source>
        <dbReference type="Proteomes" id="UP000197468"/>
    </source>
</evidence>
<keyword evidence="3 8" id="KW-0808">Transferase</keyword>
<dbReference type="EC" id="2.9.1.1" evidence="8"/>
<evidence type="ECO:0000256" key="1">
    <source>
        <dbReference type="ARBA" id="ARBA00001933"/>
    </source>
</evidence>
<sequence>MVHGPTAGSPVSPPVTSSISAASGDAATAVRVPEVDAEAVPAIPAIPADLPGPSVERAAATRVTAPDDRPVGDGPRRDHAAPHAAAPKDLPSVDRLLRDHAVTHLMARHGHAFVAAEARALLDDWRRLALDGALPAERLHRLPDELARRCAGRLAPRMRRVINLTGTVLHTNLGRALLADEALQQVLACMGSPNNLEFDLARGERGDRDSLVEDLIREITGAEAATVVNNNAAAVLLGIAALAGGKEAIVSRGELVEIGGAFRMPDVMAAAGARLVEVGTTNRTHARDYQAAIGPHTALLLKVHASNYAIQGFTASVAEAELAPIARAAGVPLMTDLGSGSLVDLARWGLPAEPLPQAMLADGCDVVTFSGDKLLGGPQAGLIVGRRDLVQRIRKFPMKRALRLSKLPLAALEATLRLYLQPDRLTRDLPTLRLLTRPVEQIEAQAARLLAPLAEAVAPRFAVRAAAMRGQIGSGSLPVETLPSAGLVLAPCLPGKRGLGRALDELLTALRALPLPVIARVQADELWLDLRCLDEVHEEPGFVAQLPLLRESLA</sequence>
<dbReference type="EMBL" id="NIOF01000003">
    <property type="protein sequence ID" value="OWQ91616.1"/>
    <property type="molecule type" value="Genomic_DNA"/>
</dbReference>
<dbReference type="Proteomes" id="UP000197468">
    <property type="component" value="Unassembled WGS sequence"/>
</dbReference>
<dbReference type="HAMAP" id="MF_00423">
    <property type="entry name" value="SelA"/>
    <property type="match status" value="1"/>
</dbReference>
<dbReference type="Gene3D" id="3.90.1150.180">
    <property type="match status" value="1"/>
</dbReference>
<comment type="catalytic activity">
    <reaction evidence="8">
        <text>L-seryl-tRNA(Sec) + selenophosphate + H(+) = L-selenocysteinyl-tRNA(Sec) + phosphate</text>
        <dbReference type="Rhea" id="RHEA:22728"/>
        <dbReference type="Rhea" id="RHEA-COMP:9742"/>
        <dbReference type="Rhea" id="RHEA-COMP:9743"/>
        <dbReference type="ChEBI" id="CHEBI:15378"/>
        <dbReference type="ChEBI" id="CHEBI:16144"/>
        <dbReference type="ChEBI" id="CHEBI:43474"/>
        <dbReference type="ChEBI" id="CHEBI:78533"/>
        <dbReference type="ChEBI" id="CHEBI:78573"/>
        <dbReference type="EC" id="2.9.1.1"/>
    </reaction>
</comment>
<evidence type="ECO:0000256" key="5">
    <source>
        <dbReference type="ARBA" id="ARBA00022917"/>
    </source>
</evidence>
<dbReference type="PANTHER" id="PTHR32328:SF0">
    <property type="entry name" value="L-SERYL-TRNA(SEC) SELENIUM TRANSFERASE"/>
    <property type="match status" value="1"/>
</dbReference>
<comment type="subcellular location">
    <subcellularLocation>
        <location evidence="8">Cytoplasm</location>
    </subcellularLocation>
</comment>
<dbReference type="UniPathway" id="UPA00906">
    <property type="reaction ID" value="UER00896"/>
</dbReference>
<evidence type="ECO:0000259" key="11">
    <source>
        <dbReference type="Pfam" id="PF12390"/>
    </source>
</evidence>
<evidence type="ECO:0000256" key="2">
    <source>
        <dbReference type="ARBA" id="ARBA00022490"/>
    </source>
</evidence>
<dbReference type="InterPro" id="IPR018319">
    <property type="entry name" value="SelA-like"/>
</dbReference>
<dbReference type="Gene3D" id="3.40.640.10">
    <property type="entry name" value="Type I PLP-dependent aspartate aminotransferase-like (Major domain)"/>
    <property type="match status" value="1"/>
</dbReference>
<dbReference type="GO" id="GO:0001514">
    <property type="term" value="P:selenocysteine incorporation"/>
    <property type="evidence" value="ECO:0007669"/>
    <property type="project" value="UniProtKB-UniRule"/>
</dbReference>
<dbReference type="NCBIfam" id="TIGR00474">
    <property type="entry name" value="selA"/>
    <property type="match status" value="1"/>
</dbReference>
<dbReference type="GO" id="GO:0005737">
    <property type="term" value="C:cytoplasm"/>
    <property type="evidence" value="ECO:0007669"/>
    <property type="project" value="UniProtKB-SubCell"/>
</dbReference>
<dbReference type="InterPro" id="IPR025862">
    <property type="entry name" value="SelA_trans_N_dom"/>
</dbReference>
<evidence type="ECO:0000256" key="9">
    <source>
        <dbReference type="PIRSR" id="PIRSR618319-50"/>
    </source>
</evidence>
<evidence type="ECO:0000256" key="6">
    <source>
        <dbReference type="ARBA" id="ARBA00023266"/>
    </source>
</evidence>
<protein>
    <recommendedName>
        <fullName evidence="8">L-seryl-tRNA(Sec) selenium transferase</fullName>
        <ecNumber evidence="8">2.9.1.1</ecNumber>
    </recommendedName>
    <alternativeName>
        <fullName evidence="8">Selenocysteine synthase</fullName>
        <shortName evidence="8">Sec synthase</shortName>
    </alternativeName>
    <alternativeName>
        <fullName evidence="8">Selenocysteinyl-tRNA(Sec) synthase</fullName>
    </alternativeName>
</protein>
<feature type="compositionally biased region" description="Basic and acidic residues" evidence="10">
    <location>
        <begin position="65"/>
        <end position="81"/>
    </location>
</feature>
<dbReference type="GO" id="GO:0001717">
    <property type="term" value="P:conversion of seryl-tRNAsec to selenocys-tRNAsec"/>
    <property type="evidence" value="ECO:0007669"/>
    <property type="project" value="UniProtKB-UniRule"/>
</dbReference>
<evidence type="ECO:0000256" key="3">
    <source>
        <dbReference type="ARBA" id="ARBA00022679"/>
    </source>
</evidence>
<dbReference type="InterPro" id="IPR004534">
    <property type="entry name" value="SelA_trans"/>
</dbReference>
<accession>A0A246JG37</accession>
<reference evidence="12 13" key="1">
    <citation type="journal article" date="2008" name="Int. J. Syst. Evol. Microbiol.">
        <title>Description of Roseateles aquatilis sp. nov. and Roseateles terrae sp. nov., in the class Betaproteobacteria, and emended description of the genus Roseateles.</title>
        <authorList>
            <person name="Gomila M."/>
            <person name="Bowien B."/>
            <person name="Falsen E."/>
            <person name="Moore E.R."/>
            <person name="Lalucat J."/>
        </authorList>
    </citation>
    <scope>NUCLEOTIDE SEQUENCE [LARGE SCALE GENOMIC DNA]</scope>
    <source>
        <strain evidence="12 13">CCUG 48205</strain>
    </source>
</reference>
<name>A0A246JG37_9BURK</name>
<evidence type="ECO:0000313" key="12">
    <source>
        <dbReference type="EMBL" id="OWQ91616.1"/>
    </source>
</evidence>
<feature type="region of interest" description="Disordered" evidence="10">
    <location>
        <begin position="62"/>
        <end position="92"/>
    </location>
</feature>
<organism evidence="12 13">
    <name type="scientific">Roseateles aquatilis</name>
    <dbReference type="NCBI Taxonomy" id="431061"/>
    <lineage>
        <taxon>Bacteria</taxon>
        <taxon>Pseudomonadati</taxon>
        <taxon>Pseudomonadota</taxon>
        <taxon>Betaproteobacteria</taxon>
        <taxon>Burkholderiales</taxon>
        <taxon>Sphaerotilaceae</taxon>
        <taxon>Roseateles</taxon>
    </lineage>
</organism>
<keyword evidence="2 8" id="KW-0963">Cytoplasm</keyword>
<feature type="domain" description="L-seryl-tRNA selenium transferase N-terminal" evidence="11">
    <location>
        <begin position="89"/>
        <end position="126"/>
    </location>
</feature>
<gene>
    <name evidence="8" type="primary">selA</name>
    <name evidence="12" type="ORF">CDN99_09505</name>
</gene>
<evidence type="ECO:0000256" key="10">
    <source>
        <dbReference type="SAM" id="MobiDB-lite"/>
    </source>
</evidence>
<dbReference type="PANTHER" id="PTHR32328">
    <property type="entry name" value="L-SERYL-TRNA(SEC) SELENIUM TRANSFERASE"/>
    <property type="match status" value="1"/>
</dbReference>
<comment type="similarity">
    <text evidence="7 8">Belongs to the SelA family.</text>
</comment>
<evidence type="ECO:0000256" key="8">
    <source>
        <dbReference type="HAMAP-Rule" id="MF_00423"/>
    </source>
</evidence>
<evidence type="ECO:0000256" key="4">
    <source>
        <dbReference type="ARBA" id="ARBA00022898"/>
    </source>
</evidence>
<dbReference type="OrthoDB" id="9787096at2"/>
<dbReference type="SUPFAM" id="SSF53383">
    <property type="entry name" value="PLP-dependent transferases"/>
    <property type="match status" value="1"/>
</dbReference>
<comment type="pathway">
    <text evidence="8">Aminoacyl-tRNA biosynthesis; selenocysteinyl-tRNA(Sec) biosynthesis; selenocysteinyl-tRNA(Sec) from L-seryl-tRNA(Sec) (bacterial route): step 1/1.</text>
</comment>
<comment type="caution">
    <text evidence="12">The sequence shown here is derived from an EMBL/GenBank/DDBJ whole genome shotgun (WGS) entry which is preliminary data.</text>
</comment>
<keyword evidence="13" id="KW-1185">Reference proteome</keyword>
<keyword evidence="6 8" id="KW-0711">Selenium</keyword>
<feature type="region of interest" description="Disordered" evidence="10">
    <location>
        <begin position="1"/>
        <end position="29"/>
    </location>
</feature>
<comment type="function">
    <text evidence="8">Converts seryl-tRNA(Sec) to selenocysteinyl-tRNA(Sec) required for selenoprotein biosynthesis.</text>
</comment>
<feature type="modified residue" description="N6-(pyridoxal phosphate)lysine" evidence="8 9">
    <location>
        <position position="373"/>
    </location>
</feature>
<feature type="compositionally biased region" description="Low complexity" evidence="10">
    <location>
        <begin position="1"/>
        <end position="23"/>
    </location>
</feature>